<dbReference type="AlphaFoldDB" id="A0A383CY20"/>
<accession>A0A383CY20</accession>
<feature type="non-terminal residue" evidence="1">
    <location>
        <position position="202"/>
    </location>
</feature>
<sequence length="202" mass="21843">MATILSRVGCGQFGLRQSNGANTHLVSGSRLIALDRGDGRIRPVAVGECLRRLVASCLVRAHRPDIEHRCLRANNLAFSNDGCNVGIKTVQTLLQANPEWLCVETDLANAFQRASREDMLAELYADDGLRDLVPLFLSLYSGSSNLFYAEVAMLLSREGSQQGCPLGTLLFVLSTAATVEDVIAAFPNVTVVAFADDVRFLG</sequence>
<evidence type="ECO:0000313" key="1">
    <source>
        <dbReference type="EMBL" id="SVE36825.1"/>
    </source>
</evidence>
<protein>
    <submittedName>
        <fullName evidence="1">Uncharacterized protein</fullName>
    </submittedName>
</protein>
<name>A0A383CY20_9ZZZZ</name>
<proteinExistence type="predicted"/>
<dbReference type="EMBL" id="UINC01212478">
    <property type="protein sequence ID" value="SVE36825.1"/>
    <property type="molecule type" value="Genomic_DNA"/>
</dbReference>
<reference evidence="1" key="1">
    <citation type="submission" date="2018-05" db="EMBL/GenBank/DDBJ databases">
        <authorList>
            <person name="Lanie J.A."/>
            <person name="Ng W.-L."/>
            <person name="Kazmierczak K.M."/>
            <person name="Andrzejewski T.M."/>
            <person name="Davidsen T.M."/>
            <person name="Wayne K.J."/>
            <person name="Tettelin H."/>
            <person name="Glass J.I."/>
            <person name="Rusch D."/>
            <person name="Podicherti R."/>
            <person name="Tsui H.-C.T."/>
            <person name="Winkler M.E."/>
        </authorList>
    </citation>
    <scope>NUCLEOTIDE SEQUENCE</scope>
</reference>
<organism evidence="1">
    <name type="scientific">marine metagenome</name>
    <dbReference type="NCBI Taxonomy" id="408172"/>
    <lineage>
        <taxon>unclassified sequences</taxon>
        <taxon>metagenomes</taxon>
        <taxon>ecological metagenomes</taxon>
    </lineage>
</organism>
<gene>
    <name evidence="1" type="ORF">METZ01_LOCUS489679</name>
</gene>